<evidence type="ECO:0000313" key="1">
    <source>
        <dbReference type="Proteomes" id="UP000038045"/>
    </source>
</evidence>
<evidence type="ECO:0000313" key="2">
    <source>
        <dbReference type="WBParaSite" id="PTRK_0000538300.1"/>
    </source>
</evidence>
<accession>A0A0N4ZCW4</accession>
<organism evidence="1 2">
    <name type="scientific">Parastrongyloides trichosuri</name>
    <name type="common">Possum-specific nematode worm</name>
    <dbReference type="NCBI Taxonomy" id="131310"/>
    <lineage>
        <taxon>Eukaryota</taxon>
        <taxon>Metazoa</taxon>
        <taxon>Ecdysozoa</taxon>
        <taxon>Nematoda</taxon>
        <taxon>Chromadorea</taxon>
        <taxon>Rhabditida</taxon>
        <taxon>Tylenchina</taxon>
        <taxon>Panagrolaimomorpha</taxon>
        <taxon>Strongyloidoidea</taxon>
        <taxon>Strongyloididae</taxon>
        <taxon>Parastrongyloides</taxon>
    </lineage>
</organism>
<sequence length="16" mass="1995">MTRRLTENDEKSLFVR</sequence>
<dbReference type="WBParaSite" id="PTRK_0000538300.1">
    <property type="protein sequence ID" value="PTRK_0000538300.1"/>
    <property type="gene ID" value="PTRK_0000538300"/>
</dbReference>
<dbReference type="Proteomes" id="UP000038045">
    <property type="component" value="Unplaced"/>
</dbReference>
<reference evidence="2" key="1">
    <citation type="submission" date="2017-02" db="UniProtKB">
        <authorList>
            <consortium name="WormBaseParasite"/>
        </authorList>
    </citation>
    <scope>IDENTIFICATION</scope>
</reference>
<protein>
    <submittedName>
        <fullName evidence="2">Uncharacterized protein</fullName>
    </submittedName>
</protein>
<keyword evidence="1" id="KW-1185">Reference proteome</keyword>
<name>A0A0N4ZCW4_PARTI</name>
<dbReference type="AlphaFoldDB" id="A0A0N4ZCW4"/>
<proteinExistence type="predicted"/>